<dbReference type="PANTHER" id="PTHR23271">
    <property type="entry name" value="HEPATOCELLULAR CARCINOMA-ASSOCIATED ANTIGEN 66"/>
    <property type="match status" value="1"/>
</dbReference>
<keyword evidence="6" id="KW-0812">Transmembrane</keyword>
<feature type="transmembrane region" description="Helical" evidence="6">
    <location>
        <begin position="6"/>
        <end position="27"/>
    </location>
</feature>
<dbReference type="PANTHER" id="PTHR23271:SF1">
    <property type="entry name" value="U3 SMALL NUCLEOLAR RNA-ASSOCIATED PROTEIN 6 HOMOLOG"/>
    <property type="match status" value="1"/>
</dbReference>
<keyword evidence="6" id="KW-0472">Membrane</keyword>
<evidence type="ECO:0000256" key="4">
    <source>
        <dbReference type="ARBA" id="ARBA00022737"/>
    </source>
</evidence>
<dbReference type="InterPro" id="IPR055347">
    <property type="entry name" value="UTP6_N"/>
</dbReference>
<dbReference type="InterPro" id="IPR056907">
    <property type="entry name" value="UTP6_C"/>
</dbReference>
<comment type="similarity">
    <text evidence="2">Belongs to the UTP6 family.</text>
</comment>
<gene>
    <name evidence="9" type="primary">UTP6</name>
    <name evidence="9" type="ORF">DERF_002192</name>
</gene>
<organism evidence="9 10">
    <name type="scientific">Dermatophagoides farinae</name>
    <name type="common">American house dust mite</name>
    <dbReference type="NCBI Taxonomy" id="6954"/>
    <lineage>
        <taxon>Eukaryota</taxon>
        <taxon>Metazoa</taxon>
        <taxon>Ecdysozoa</taxon>
        <taxon>Arthropoda</taxon>
        <taxon>Chelicerata</taxon>
        <taxon>Arachnida</taxon>
        <taxon>Acari</taxon>
        <taxon>Acariformes</taxon>
        <taxon>Sarcoptiformes</taxon>
        <taxon>Astigmata</taxon>
        <taxon>Psoroptidia</taxon>
        <taxon>Analgoidea</taxon>
        <taxon>Pyroglyphidae</taxon>
        <taxon>Dermatophagoidinae</taxon>
        <taxon>Dermatophagoides</taxon>
    </lineage>
</organism>
<dbReference type="GO" id="GO:0016192">
    <property type="term" value="P:vesicle-mediated transport"/>
    <property type="evidence" value="ECO:0007669"/>
    <property type="project" value="InterPro"/>
</dbReference>
<dbReference type="Pfam" id="PF08640">
    <property type="entry name" value="U3_assoc_6"/>
    <property type="match status" value="1"/>
</dbReference>
<evidence type="ECO:0000259" key="7">
    <source>
        <dbReference type="Pfam" id="PF08640"/>
    </source>
</evidence>
<dbReference type="GO" id="GO:0034388">
    <property type="term" value="C:Pwp2p-containing subcomplex of 90S preribosome"/>
    <property type="evidence" value="ECO:0007669"/>
    <property type="project" value="TreeGrafter"/>
</dbReference>
<keyword evidence="4" id="KW-0677">Repeat</keyword>
<reference evidence="9" key="2">
    <citation type="journal article" date="2022" name="Res Sq">
        <title>Comparative Genomics Reveals Insights into the Divergent Evolution of Astigmatic Mites and Household Pest Adaptations.</title>
        <authorList>
            <person name="Xiong Q."/>
            <person name="Wan A.T.-Y."/>
            <person name="Liu X.-Y."/>
            <person name="Fung C.S.-H."/>
            <person name="Xiao X."/>
            <person name="Malainual N."/>
            <person name="Hou J."/>
            <person name="Wang L."/>
            <person name="Wang M."/>
            <person name="Yang K."/>
            <person name="Cui Y."/>
            <person name="Leung E."/>
            <person name="Nong W."/>
            <person name="Shin S.-K."/>
            <person name="Au S."/>
            <person name="Jeong K.Y."/>
            <person name="Chew F.T."/>
            <person name="Hui J."/>
            <person name="Leung T.F."/>
            <person name="Tungtrongchitr A."/>
            <person name="Zhong N."/>
            <person name="Liu Z."/>
            <person name="Tsui S."/>
        </authorList>
    </citation>
    <scope>NUCLEOTIDE SEQUENCE</scope>
    <source>
        <strain evidence="9">Derf</strain>
        <tissue evidence="9">Whole organism</tissue>
    </source>
</reference>
<dbReference type="SMART" id="SM00386">
    <property type="entry name" value="HAT"/>
    <property type="match status" value="9"/>
</dbReference>
<evidence type="ECO:0000259" key="8">
    <source>
        <dbReference type="Pfam" id="PF24892"/>
    </source>
</evidence>
<dbReference type="SUPFAM" id="SSF48452">
    <property type="entry name" value="TPR-like"/>
    <property type="match status" value="1"/>
</dbReference>
<feature type="domain" description="U3 small nucleolar RNA-associated protein 6 homolog C-terminal" evidence="8">
    <location>
        <begin position="418"/>
        <end position="709"/>
    </location>
</feature>
<dbReference type="InterPro" id="IPR011990">
    <property type="entry name" value="TPR-like_helical_dom_sf"/>
</dbReference>
<name>A0A922IA47_DERFA</name>
<dbReference type="SMART" id="SM01398">
    <property type="entry name" value="Cornichon"/>
    <property type="match status" value="1"/>
</dbReference>
<feature type="domain" description="U3 small nucleolar RNA-associated protein 6 N-terminal" evidence="7">
    <location>
        <begin position="110"/>
        <end position="188"/>
    </location>
</feature>
<comment type="caution">
    <text evidence="9">The sequence shown here is derived from an EMBL/GenBank/DDBJ whole genome shotgun (WGS) entry which is preliminary data.</text>
</comment>
<feature type="transmembrane region" description="Helical" evidence="6">
    <location>
        <begin position="70"/>
        <end position="88"/>
    </location>
</feature>
<evidence type="ECO:0000256" key="2">
    <source>
        <dbReference type="ARBA" id="ARBA00010734"/>
    </source>
</evidence>
<evidence type="ECO:0000256" key="3">
    <source>
        <dbReference type="ARBA" id="ARBA00022552"/>
    </source>
</evidence>
<keyword evidence="6" id="KW-1133">Transmembrane helix</keyword>
<evidence type="ECO:0000313" key="9">
    <source>
        <dbReference type="EMBL" id="KAH9528232.1"/>
    </source>
</evidence>
<protein>
    <submittedName>
        <fullName evidence="9">U3 snoRNP protein</fullName>
    </submittedName>
</protein>
<dbReference type="GO" id="GO:0030515">
    <property type="term" value="F:snoRNA binding"/>
    <property type="evidence" value="ECO:0007669"/>
    <property type="project" value="InterPro"/>
</dbReference>
<dbReference type="Pfam" id="PF03311">
    <property type="entry name" value="Cornichon"/>
    <property type="match status" value="1"/>
</dbReference>
<dbReference type="InterPro" id="IPR003107">
    <property type="entry name" value="HAT"/>
</dbReference>
<evidence type="ECO:0000256" key="5">
    <source>
        <dbReference type="ARBA" id="ARBA00023242"/>
    </source>
</evidence>
<keyword evidence="10" id="KW-1185">Reference proteome</keyword>
<evidence type="ECO:0000313" key="10">
    <source>
        <dbReference type="Proteomes" id="UP000790347"/>
    </source>
</evidence>
<proteinExistence type="inferred from homology"/>
<sequence length="730" mass="87933">MAINVTLFGFALLDTGALLFLSIYILITLSDLDCDYLNPIQCCDRLNKWIIPELIAHGTNICLILLTSRWFLLAINLAMLFYLIYNFYISLPRSSMCFYDPSEIHVRVFETSILELAVLEKYHLFKSSEIKTILGKRREFEYRLRKVNKNKDDFLQYLAYEESLLKLIRVRCDKLEVEVDRYEIEYSFIEHIKKLFEFTINKFKSDISIWLSYVDFVKNQKMYDLVSIIYFRMLQIHNKPWLWIQYAKFEFEEKASSQTARKIMLKAISFHPESKVIWLEYFKFELLYCAKIRKRFKLFLKFSDEKSTTEWSDKQSKDNIWNGKLALIVYRHAINRNDQFDFAANFIDICNRFDYETTKEVKQSIIDDLKIRFDNREEFWNLMAMNKYEEYKQKLRGNMAENDDEKLAIKKNAIIETVEIFEKACIRFDTALMWEFYLEFRFKDLLENYNNNTTDQASEILHLLETLWNVDKITMKIFQQWVRFYYTCFRSNQLAMQRLQHLLLDSAERWPNDLSLHLFIGSFMAKFPSENQKIVQKYFDDCLMKKFTHFDQNNASIGMDFWELYIDWSLKNKLQAQKILKIINDFNNQILNHCPRKMSEYFKPKILAINYHLMGINRTRAYYEKNKSVSPICKNFFLKMIEIEKHSLNEEDDQQQQRQQSYANVYEDLIHYFGNDDAQIWIDYIKYAMYDMGDIVKSTNLYQKALKCLPSFICNDFLQKYALFQSSSLK</sequence>
<accession>A0A922IA47</accession>
<dbReference type="AlphaFoldDB" id="A0A922IA47"/>
<keyword evidence="3" id="KW-0698">rRNA processing</keyword>
<dbReference type="Pfam" id="PF24892">
    <property type="entry name" value="UTP6_C"/>
    <property type="match status" value="1"/>
</dbReference>
<dbReference type="Gene3D" id="1.25.40.10">
    <property type="entry name" value="Tetratricopeptide repeat domain"/>
    <property type="match status" value="2"/>
</dbReference>
<keyword evidence="5" id="KW-0539">Nucleus</keyword>
<comment type="subcellular location">
    <subcellularLocation>
        <location evidence="1">Nucleus</location>
        <location evidence="1">Nucleolus</location>
    </subcellularLocation>
</comment>
<dbReference type="GO" id="GO:0000462">
    <property type="term" value="P:maturation of SSU-rRNA from tricistronic rRNA transcript (SSU-rRNA, 5.8S rRNA, LSU-rRNA)"/>
    <property type="evidence" value="ECO:0007669"/>
    <property type="project" value="InterPro"/>
</dbReference>
<evidence type="ECO:0000256" key="6">
    <source>
        <dbReference type="SAM" id="Phobius"/>
    </source>
</evidence>
<reference evidence="9" key="1">
    <citation type="submission" date="2013-05" db="EMBL/GenBank/DDBJ databases">
        <authorList>
            <person name="Yim A.K.Y."/>
            <person name="Chan T.F."/>
            <person name="Ji K.M."/>
            <person name="Liu X.Y."/>
            <person name="Zhou J.W."/>
            <person name="Li R.Q."/>
            <person name="Yang K.Y."/>
            <person name="Li J."/>
            <person name="Li M."/>
            <person name="Law P.T.W."/>
            <person name="Wu Y.L."/>
            <person name="Cai Z.L."/>
            <person name="Qin H."/>
            <person name="Bao Y."/>
            <person name="Leung R.K.K."/>
            <person name="Ng P.K.S."/>
            <person name="Zou J."/>
            <person name="Zhong X.J."/>
            <person name="Ran P.X."/>
            <person name="Zhong N.S."/>
            <person name="Liu Z.G."/>
            <person name="Tsui S.K.W."/>
        </authorList>
    </citation>
    <scope>NUCLEOTIDE SEQUENCE</scope>
    <source>
        <strain evidence="9">Derf</strain>
        <tissue evidence="9">Whole organism</tissue>
    </source>
</reference>
<evidence type="ECO:0000256" key="1">
    <source>
        <dbReference type="ARBA" id="ARBA00004604"/>
    </source>
</evidence>
<dbReference type="EMBL" id="ASGP02000001">
    <property type="protein sequence ID" value="KAH9528232.1"/>
    <property type="molecule type" value="Genomic_DNA"/>
</dbReference>
<dbReference type="InterPro" id="IPR003377">
    <property type="entry name" value="Cornichon"/>
</dbReference>
<dbReference type="Proteomes" id="UP000790347">
    <property type="component" value="Unassembled WGS sequence"/>
</dbReference>
<dbReference type="GO" id="GO:0032040">
    <property type="term" value="C:small-subunit processome"/>
    <property type="evidence" value="ECO:0007669"/>
    <property type="project" value="TreeGrafter"/>
</dbReference>
<dbReference type="InterPro" id="IPR013949">
    <property type="entry name" value="Utp6"/>
</dbReference>